<proteinExistence type="predicted"/>
<dbReference type="AlphaFoldDB" id="A0A4S2BRC7"/>
<accession>A0A4S2BRC7</accession>
<evidence type="ECO:0000313" key="1">
    <source>
        <dbReference type="EMBL" id="TGY17578.1"/>
    </source>
</evidence>
<sequence>MALTRFQNALLYIHKAEERHGSITHTPDSDPDLIAAQKLLADKYIEPTDFEPDENDLKIKKLIERGYPAHYIYEKLKVDKPRVLRIKKIYGLNYRTKFKYKISYKGRPDFYTSYAQGICNYVGISNCRSQRAILKAEKLGYTVSKISLYWWEIPDEAIYKTCNSEVFKKQGNNSWLNKELKWKF</sequence>
<protein>
    <submittedName>
        <fullName evidence="1">Uncharacterized protein</fullName>
    </submittedName>
</protein>
<evidence type="ECO:0000313" key="2">
    <source>
        <dbReference type="Proteomes" id="UP000309117"/>
    </source>
</evidence>
<dbReference type="EMBL" id="SRYV01000001">
    <property type="protein sequence ID" value="TGY17578.1"/>
    <property type="molecule type" value="Genomic_DNA"/>
</dbReference>
<dbReference type="Proteomes" id="UP000309117">
    <property type="component" value="Unassembled WGS sequence"/>
</dbReference>
<comment type="caution">
    <text evidence="1">The sequence shown here is derived from an EMBL/GenBank/DDBJ whole genome shotgun (WGS) entry which is preliminary data.</text>
</comment>
<name>A0A4S2BRC7_9LACO</name>
<reference evidence="1 2" key="1">
    <citation type="submission" date="2019-04" db="EMBL/GenBank/DDBJ databases">
        <title>Microbes associate with the intestines of laboratory mice.</title>
        <authorList>
            <person name="Navarre W."/>
            <person name="Wong E."/>
            <person name="Huang K."/>
            <person name="Tropini C."/>
            <person name="Ng K."/>
            <person name="Yu B."/>
        </authorList>
    </citation>
    <scope>NUCLEOTIDE SEQUENCE [LARGE SCALE GENOMIC DNA]</scope>
    <source>
        <strain evidence="1 2">NM61_E11</strain>
    </source>
</reference>
<organism evidence="1 2">
    <name type="scientific">Lactobacillus intestinalis</name>
    <dbReference type="NCBI Taxonomy" id="151781"/>
    <lineage>
        <taxon>Bacteria</taxon>
        <taxon>Bacillati</taxon>
        <taxon>Bacillota</taxon>
        <taxon>Bacilli</taxon>
        <taxon>Lactobacillales</taxon>
        <taxon>Lactobacillaceae</taxon>
        <taxon>Lactobacillus</taxon>
    </lineage>
</organism>
<dbReference type="RefSeq" id="WP_004042414.1">
    <property type="nucleotide sequence ID" value="NZ_AQFR02000003.1"/>
</dbReference>
<gene>
    <name evidence="1" type="ORF">E5351_00260</name>
</gene>